<organism evidence="1 2">
    <name type="scientific">Candidatus Yanofskybacteria bacterium RIFCSPHIGHO2_01_FULL_41_21</name>
    <dbReference type="NCBI Taxonomy" id="1802660"/>
    <lineage>
        <taxon>Bacteria</taxon>
        <taxon>Candidatus Yanofskyibacteriota</taxon>
    </lineage>
</organism>
<evidence type="ECO:0000313" key="2">
    <source>
        <dbReference type="Proteomes" id="UP000178520"/>
    </source>
</evidence>
<reference evidence="1 2" key="1">
    <citation type="journal article" date="2016" name="Nat. Commun.">
        <title>Thousands of microbial genomes shed light on interconnected biogeochemical processes in an aquifer system.</title>
        <authorList>
            <person name="Anantharaman K."/>
            <person name="Brown C.T."/>
            <person name="Hug L.A."/>
            <person name="Sharon I."/>
            <person name="Castelle C.J."/>
            <person name="Probst A.J."/>
            <person name="Thomas B.C."/>
            <person name="Singh A."/>
            <person name="Wilkins M.J."/>
            <person name="Karaoz U."/>
            <person name="Brodie E.L."/>
            <person name="Williams K.H."/>
            <person name="Hubbard S.S."/>
            <person name="Banfield J.F."/>
        </authorList>
    </citation>
    <scope>NUCLEOTIDE SEQUENCE [LARGE SCALE GENOMIC DNA]</scope>
</reference>
<dbReference type="AlphaFoldDB" id="A0A1F8EBF5"/>
<sequence>MRKDKVRVYKLRREGKSYKEIRKLLGTPLSTIAGWLKDEEWSKQIRDELGAKESMAFPSKLIAIQKANKARWIKKYKEYKSTAELEFSKFQNDPLFISGLMLFWGEGNKSPKDSTVRLANSDPAMIRIFYNFLTITMNIDPEKIKIHLLLYPDLVDDMQKSFWSKSIGIPLSQFIKSTYIKGKHPTRRLSYGVCMIYVCSRELKDKILVWLNLYQKLLV</sequence>
<proteinExistence type="predicted"/>
<dbReference type="EMBL" id="MGJA01000010">
    <property type="protein sequence ID" value="OGM97679.1"/>
    <property type="molecule type" value="Genomic_DNA"/>
</dbReference>
<comment type="caution">
    <text evidence="1">The sequence shown here is derived from an EMBL/GenBank/DDBJ whole genome shotgun (WGS) entry which is preliminary data.</text>
</comment>
<evidence type="ECO:0000313" key="1">
    <source>
        <dbReference type="EMBL" id="OGM97679.1"/>
    </source>
</evidence>
<accession>A0A1F8EBF5</accession>
<protein>
    <submittedName>
        <fullName evidence="1">Uncharacterized protein</fullName>
    </submittedName>
</protein>
<gene>
    <name evidence="1" type="ORF">A2735_03720</name>
</gene>
<name>A0A1F8EBF5_9BACT</name>
<dbReference type="Proteomes" id="UP000178520">
    <property type="component" value="Unassembled WGS sequence"/>
</dbReference>